<evidence type="ECO:0000256" key="2">
    <source>
        <dbReference type="SAM" id="MobiDB-lite"/>
    </source>
</evidence>
<feature type="compositionally biased region" description="Basic and acidic residues" evidence="2">
    <location>
        <begin position="86"/>
        <end position="101"/>
    </location>
</feature>
<feature type="modified residue" description="4-aspartylphosphate" evidence="1">
    <location>
        <position position="66"/>
    </location>
</feature>
<gene>
    <name evidence="4" type="ORF">Tci_869859</name>
</gene>
<protein>
    <recommendedName>
        <fullName evidence="3">Response regulatory domain-containing protein</fullName>
    </recommendedName>
</protein>
<dbReference type="InterPro" id="IPR011006">
    <property type="entry name" value="CheY-like_superfamily"/>
</dbReference>
<dbReference type="Gene3D" id="3.40.50.2300">
    <property type="match status" value="1"/>
</dbReference>
<dbReference type="GO" id="GO:0000160">
    <property type="term" value="P:phosphorelay signal transduction system"/>
    <property type="evidence" value="ECO:0007669"/>
    <property type="project" value="InterPro"/>
</dbReference>
<dbReference type="Pfam" id="PF00072">
    <property type="entry name" value="Response_reg"/>
    <property type="match status" value="1"/>
</dbReference>
<proteinExistence type="predicted"/>
<sequence length="200" mass="22209">SPEEVEVLTKARILVVDDSQVALQQSVITLRNLGIECHTARSAREAIDHLLDLQGTAQQINVVVSDIEMSEMDGYAFTRTLRETPDFQELRPHSRSPRDLRPGPTDASTGHYWLMRRDLTLPRRPVAWPETLHEVPFSAENAAAVHRLLALGTQHGGGRVADFTTWLNGFESDPEFDPALCFVVEDPLGVVAVAQCWTSA</sequence>
<evidence type="ECO:0000256" key="1">
    <source>
        <dbReference type="PROSITE-ProRule" id="PRU00169"/>
    </source>
</evidence>
<dbReference type="InterPro" id="IPR001789">
    <property type="entry name" value="Sig_transdc_resp-reg_receiver"/>
</dbReference>
<dbReference type="AlphaFoldDB" id="A0A699SKI1"/>
<feature type="non-terminal residue" evidence="4">
    <location>
        <position position="1"/>
    </location>
</feature>
<dbReference type="SMART" id="SM00448">
    <property type="entry name" value="REC"/>
    <property type="match status" value="1"/>
</dbReference>
<name>A0A699SKI1_TANCI</name>
<dbReference type="PANTHER" id="PTHR47233">
    <property type="entry name" value="CHEMOTAXIS PROTEIN CHEV"/>
    <property type="match status" value="1"/>
</dbReference>
<feature type="non-terminal residue" evidence="4">
    <location>
        <position position="200"/>
    </location>
</feature>
<dbReference type="PANTHER" id="PTHR47233:SF3">
    <property type="entry name" value="CHEMOTAXIS PROTEIN CHEV"/>
    <property type="match status" value="1"/>
</dbReference>
<dbReference type="Gene3D" id="3.40.630.30">
    <property type="match status" value="1"/>
</dbReference>
<evidence type="ECO:0000259" key="3">
    <source>
        <dbReference type="PROSITE" id="PS50110"/>
    </source>
</evidence>
<dbReference type="SUPFAM" id="SSF52172">
    <property type="entry name" value="CheY-like"/>
    <property type="match status" value="1"/>
</dbReference>
<feature type="region of interest" description="Disordered" evidence="2">
    <location>
        <begin position="86"/>
        <end position="107"/>
    </location>
</feature>
<accession>A0A699SKI1</accession>
<dbReference type="EMBL" id="BKCJ011168804">
    <property type="protein sequence ID" value="GFC97889.1"/>
    <property type="molecule type" value="Genomic_DNA"/>
</dbReference>
<reference evidence="4" key="1">
    <citation type="journal article" date="2019" name="Sci. Rep.">
        <title>Draft genome of Tanacetum cinerariifolium, the natural source of mosquito coil.</title>
        <authorList>
            <person name="Yamashiro T."/>
            <person name="Shiraishi A."/>
            <person name="Satake H."/>
            <person name="Nakayama K."/>
        </authorList>
    </citation>
    <scope>NUCLEOTIDE SEQUENCE</scope>
</reference>
<dbReference type="PROSITE" id="PS50110">
    <property type="entry name" value="RESPONSE_REGULATORY"/>
    <property type="match status" value="1"/>
</dbReference>
<feature type="domain" description="Response regulatory" evidence="3">
    <location>
        <begin position="12"/>
        <end position="150"/>
    </location>
</feature>
<evidence type="ECO:0000313" key="4">
    <source>
        <dbReference type="EMBL" id="GFC97889.1"/>
    </source>
</evidence>
<organism evidence="4">
    <name type="scientific">Tanacetum cinerariifolium</name>
    <name type="common">Dalmatian daisy</name>
    <name type="synonym">Chrysanthemum cinerariifolium</name>
    <dbReference type="NCBI Taxonomy" id="118510"/>
    <lineage>
        <taxon>Eukaryota</taxon>
        <taxon>Viridiplantae</taxon>
        <taxon>Streptophyta</taxon>
        <taxon>Embryophyta</taxon>
        <taxon>Tracheophyta</taxon>
        <taxon>Spermatophyta</taxon>
        <taxon>Magnoliopsida</taxon>
        <taxon>eudicotyledons</taxon>
        <taxon>Gunneridae</taxon>
        <taxon>Pentapetalae</taxon>
        <taxon>asterids</taxon>
        <taxon>campanulids</taxon>
        <taxon>Asterales</taxon>
        <taxon>Asteraceae</taxon>
        <taxon>Asteroideae</taxon>
        <taxon>Anthemideae</taxon>
        <taxon>Anthemidinae</taxon>
        <taxon>Tanacetum</taxon>
    </lineage>
</organism>
<keyword evidence="1" id="KW-0597">Phosphoprotein</keyword>
<comment type="caution">
    <text evidence="4">The sequence shown here is derived from an EMBL/GenBank/DDBJ whole genome shotgun (WGS) entry which is preliminary data.</text>
</comment>